<organism evidence="1 2">
    <name type="scientific">Vibrio anguillarum</name>
    <name type="common">Listonella anguillarum</name>
    <dbReference type="NCBI Taxonomy" id="55601"/>
    <lineage>
        <taxon>Bacteria</taxon>
        <taxon>Pseudomonadati</taxon>
        <taxon>Pseudomonadota</taxon>
        <taxon>Gammaproteobacteria</taxon>
        <taxon>Vibrionales</taxon>
        <taxon>Vibrionaceae</taxon>
        <taxon>Vibrio</taxon>
    </lineage>
</organism>
<reference evidence="1" key="1">
    <citation type="journal article" date="2021" name="PeerJ">
        <title>Analysis of 44 Vibrio anguillarum genomes reveals high genetic diversity.</title>
        <authorList>
            <person name="Hansen M.J."/>
            <person name="Dalsgaard I."/>
        </authorList>
    </citation>
    <scope>NUCLEOTIDE SEQUENCE</scope>
    <source>
        <strain evidence="1">850617-1/1</strain>
    </source>
</reference>
<name>A0AAW4BEL6_VIBAN</name>
<sequence length="126" mass="14366">KLRKAGFSLNSGMKAQFNAVQKASLPFVADVLQLVKQANMHTPAKESLSDEIYQMYLRTLPARSMRRNFIHRKGVASFSQDAVRALADQGFRQSRQQARLDHMDILDNHLDSIQKYVHELPNNVEA</sequence>
<dbReference type="AlphaFoldDB" id="A0AAW4BEL6"/>
<gene>
    <name evidence="1" type="ORF">ERJ77_19195</name>
</gene>
<dbReference type="NCBIfam" id="NF032893">
    <property type="entry name" value="tail-700"/>
    <property type="match status" value="1"/>
</dbReference>
<dbReference type="EMBL" id="SCLC01000222">
    <property type="protein sequence ID" value="MBF4436580.1"/>
    <property type="molecule type" value="Genomic_DNA"/>
</dbReference>
<accession>A0AAW4BEL6</accession>
<feature type="non-terminal residue" evidence="1">
    <location>
        <position position="126"/>
    </location>
</feature>
<evidence type="ECO:0000313" key="1">
    <source>
        <dbReference type="EMBL" id="MBF4436580.1"/>
    </source>
</evidence>
<comment type="caution">
    <text evidence="1">The sequence shown here is derived from an EMBL/GenBank/DDBJ whole genome shotgun (WGS) entry which is preliminary data.</text>
</comment>
<feature type="non-terminal residue" evidence="1">
    <location>
        <position position="1"/>
    </location>
</feature>
<proteinExistence type="predicted"/>
<dbReference type="Proteomes" id="UP000786185">
    <property type="component" value="Unassembled WGS sequence"/>
</dbReference>
<protein>
    <submittedName>
        <fullName evidence="1">PLxRFG domain-containing protein</fullName>
    </submittedName>
</protein>
<evidence type="ECO:0000313" key="2">
    <source>
        <dbReference type="Proteomes" id="UP000786185"/>
    </source>
</evidence>